<dbReference type="SUPFAM" id="SSF50939">
    <property type="entry name" value="Sialidases"/>
    <property type="match status" value="1"/>
</dbReference>
<dbReference type="Pfam" id="PF13088">
    <property type="entry name" value="BNR_2"/>
    <property type="match status" value="1"/>
</dbReference>
<dbReference type="InterPro" id="IPR036278">
    <property type="entry name" value="Sialidase_sf"/>
</dbReference>
<feature type="domain" description="Sialidase" evidence="2">
    <location>
        <begin position="170"/>
        <end position="375"/>
    </location>
</feature>
<comment type="caution">
    <text evidence="3">The sequence shown here is derived from an EMBL/GenBank/DDBJ whole genome shotgun (WGS) entry which is preliminary data.</text>
</comment>
<dbReference type="PANTHER" id="PTHR43752">
    <property type="entry name" value="BNR/ASP-BOX REPEAT FAMILY PROTEIN"/>
    <property type="match status" value="1"/>
</dbReference>
<dbReference type="CDD" id="cd15482">
    <property type="entry name" value="Sialidase_non-viral"/>
    <property type="match status" value="1"/>
</dbReference>
<feature type="chain" id="PRO_5016350082" evidence="1">
    <location>
        <begin position="23"/>
        <end position="401"/>
    </location>
</feature>
<evidence type="ECO:0000256" key="1">
    <source>
        <dbReference type="SAM" id="SignalP"/>
    </source>
</evidence>
<dbReference type="Proteomes" id="UP000248790">
    <property type="component" value="Unassembled WGS sequence"/>
</dbReference>
<name>A0A327WS55_LARAB</name>
<dbReference type="EMBL" id="QLMC01000005">
    <property type="protein sequence ID" value="RAJ94513.1"/>
    <property type="molecule type" value="Genomic_DNA"/>
</dbReference>
<dbReference type="InterPro" id="IPR011040">
    <property type="entry name" value="Sialidase"/>
</dbReference>
<evidence type="ECO:0000313" key="4">
    <source>
        <dbReference type="Proteomes" id="UP000248790"/>
    </source>
</evidence>
<dbReference type="RefSeq" id="WP_229310763.1">
    <property type="nucleotide sequence ID" value="NZ_QLMC01000005.1"/>
</dbReference>
<feature type="signal peptide" evidence="1">
    <location>
        <begin position="1"/>
        <end position="22"/>
    </location>
</feature>
<organism evidence="3 4">
    <name type="scientific">Larkinella arboricola</name>
    <dbReference type="NCBI Taxonomy" id="643671"/>
    <lineage>
        <taxon>Bacteria</taxon>
        <taxon>Pseudomonadati</taxon>
        <taxon>Bacteroidota</taxon>
        <taxon>Cytophagia</taxon>
        <taxon>Cytophagales</taxon>
        <taxon>Spirosomataceae</taxon>
        <taxon>Larkinella</taxon>
    </lineage>
</organism>
<keyword evidence="4" id="KW-1185">Reference proteome</keyword>
<gene>
    <name evidence="3" type="ORF">LX87_04400</name>
</gene>
<accession>A0A327WS55</accession>
<proteinExistence type="predicted"/>
<evidence type="ECO:0000259" key="2">
    <source>
        <dbReference type="Pfam" id="PF13088"/>
    </source>
</evidence>
<reference evidence="3 4" key="1">
    <citation type="submission" date="2018-06" db="EMBL/GenBank/DDBJ databases">
        <title>Genomic Encyclopedia of Archaeal and Bacterial Type Strains, Phase II (KMG-II): from individual species to whole genera.</title>
        <authorList>
            <person name="Goeker M."/>
        </authorList>
    </citation>
    <scope>NUCLEOTIDE SEQUENCE [LARGE SCALE GENOMIC DNA]</scope>
    <source>
        <strain evidence="3 4">DSM 21851</strain>
    </source>
</reference>
<keyword evidence="1" id="KW-0732">Signal</keyword>
<dbReference type="PANTHER" id="PTHR43752:SF2">
    <property type="entry name" value="BNR_ASP-BOX REPEAT FAMILY PROTEIN"/>
    <property type="match status" value="1"/>
</dbReference>
<dbReference type="AlphaFoldDB" id="A0A327WS55"/>
<evidence type="ECO:0000313" key="3">
    <source>
        <dbReference type="EMBL" id="RAJ94513.1"/>
    </source>
</evidence>
<protein>
    <submittedName>
        <fullName evidence="3">BNR repeat protein</fullName>
    </submittedName>
</protein>
<sequence length="401" mass="44850">MKKVFKPAIWVFLTCLASIAMAPKTVSEPEPPAPREAKPQARKVKDLVIYQDERFYSSFPSIIKKPNGEYLLAFRRAPDRKGFGEKGTSHVDPNSYLVAVRSKDGENWTKEPELIYSHAFGGSQDPCLLQLKNGDILCASYGWAFLRPDGVENLKKPFFKGGDAYFLGGYLVRSTDGAKTWQGPIYPLHIEPEINYSPLGGTPIPAYNRGALYEGKSGRIYWVVASSDSNSPKKTSNHLIVSDDKGLTWKYQSVVAIDDKASFNEASAYETPKGDIIGFLRTADMDDQACIARSTDGGKSFKWEKMGFQGHPMQAMRLADNRVMLVYGYRHKPYGIRARILNAECTDYKTAPEIVLREDGGNGDIGYPWSVQLDKNRVLVVYYYNLNNGTRHIAGSILELK</sequence>
<dbReference type="Gene3D" id="2.120.10.10">
    <property type="match status" value="1"/>
</dbReference>